<dbReference type="EMBL" id="AP018732">
    <property type="protein sequence ID" value="BBE41659.1"/>
    <property type="molecule type" value="Genomic_DNA"/>
</dbReference>
<comment type="pathway">
    <text evidence="9">Amino-acid biosynthesis.</text>
</comment>
<evidence type="ECO:0000256" key="8">
    <source>
        <dbReference type="ARBA" id="ARBA00022842"/>
    </source>
</evidence>
<feature type="domain" description="ATP-grasp" evidence="11">
    <location>
        <begin position="99"/>
        <end position="284"/>
    </location>
</feature>
<reference evidence="12 13" key="1">
    <citation type="journal article" date="2019" name="ISME J.">
        <title>Isolation and characterization of a thermophilic sulfur- and iron-reducing thaumarchaeote from a terrestrial acidic hot spring.</title>
        <authorList>
            <person name="Kato S."/>
            <person name="Itoh T."/>
            <person name="Yuki M."/>
            <person name="Nagamori M."/>
            <person name="Ohnishi M."/>
            <person name="Uematsu K."/>
            <person name="Suzuki K."/>
            <person name="Takashina T."/>
            <person name="Ohkuma M."/>
        </authorList>
    </citation>
    <scope>NUCLEOTIDE SEQUENCE [LARGE SCALE GENOMIC DNA]</scope>
    <source>
        <strain evidence="12 13">NAS-02</strain>
    </source>
</reference>
<evidence type="ECO:0000259" key="11">
    <source>
        <dbReference type="PROSITE" id="PS50975"/>
    </source>
</evidence>
<dbReference type="GO" id="GO:0009085">
    <property type="term" value="P:lysine biosynthetic process"/>
    <property type="evidence" value="ECO:0007669"/>
    <property type="project" value="InterPro"/>
</dbReference>
<organism evidence="12 13">
    <name type="scientific">Conexivisphaera calida</name>
    <dbReference type="NCBI Taxonomy" id="1874277"/>
    <lineage>
        <taxon>Archaea</taxon>
        <taxon>Nitrososphaerota</taxon>
        <taxon>Conexivisphaeria</taxon>
        <taxon>Conexivisphaerales</taxon>
        <taxon>Conexivisphaeraceae</taxon>
        <taxon>Conexivisphaera</taxon>
    </lineage>
</organism>
<dbReference type="InterPro" id="IPR016185">
    <property type="entry name" value="PreATP-grasp_dom_sf"/>
</dbReference>
<sequence length="289" mass="32289">MANSLSILTDRLRWEEKALYTTALNMGLRASIVDVKSSSIDISDESTLPAEVRDSDVVLQRCVSHYRGLYYTAVLERFGRRVINSFMTSLMTGNKLLTSLELVKRGIPTPKTYVSFSDESAVEFMERHGYPMVVKPVVGSWGRMVTKVDDRDDANTLVEFRRMLQDPTYQVYYLQEYVRRPPRDLRAVVVGDDVVAAEYRYQPPGDWRTNIARGGRAEPVSLEGHDREIVLKAAEAVGGGVLGVDAMETEDGLLVHEVNGGVEFHGVTHATGVDVATKIIEYARSVAKR</sequence>
<dbReference type="KEGG" id="ccai:NAS2_0266"/>
<keyword evidence="13" id="KW-1185">Reference proteome</keyword>
<dbReference type="InterPro" id="IPR013651">
    <property type="entry name" value="ATP-grasp_RimK-type"/>
</dbReference>
<dbReference type="GO" id="GO:0005737">
    <property type="term" value="C:cytoplasm"/>
    <property type="evidence" value="ECO:0007669"/>
    <property type="project" value="TreeGrafter"/>
</dbReference>
<dbReference type="OrthoDB" id="33241at2157"/>
<dbReference type="Pfam" id="PF08443">
    <property type="entry name" value="RimK"/>
    <property type="match status" value="1"/>
</dbReference>
<evidence type="ECO:0000256" key="3">
    <source>
        <dbReference type="ARBA" id="ARBA00022598"/>
    </source>
</evidence>
<proteinExistence type="inferred from homology"/>
<dbReference type="Pfam" id="PF22626">
    <property type="entry name" value="LysX_preATP_grasp"/>
    <property type="match status" value="1"/>
</dbReference>
<evidence type="ECO:0000256" key="5">
    <source>
        <dbReference type="ARBA" id="ARBA00022723"/>
    </source>
</evidence>
<dbReference type="SUPFAM" id="SSF52440">
    <property type="entry name" value="PreATP-grasp domain"/>
    <property type="match status" value="1"/>
</dbReference>
<keyword evidence="6 10" id="KW-0547">Nucleotide-binding</keyword>
<dbReference type="InterPro" id="IPR054562">
    <property type="entry name" value="LysX/ArgX_preATP_grasp"/>
</dbReference>
<keyword evidence="5" id="KW-0479">Metal-binding</keyword>
<dbReference type="GO" id="GO:0005524">
    <property type="term" value="F:ATP binding"/>
    <property type="evidence" value="ECO:0007669"/>
    <property type="project" value="UniProtKB-UniRule"/>
</dbReference>
<dbReference type="Gene3D" id="3.30.1490.20">
    <property type="entry name" value="ATP-grasp fold, A domain"/>
    <property type="match status" value="1"/>
</dbReference>
<dbReference type="GeneID" id="55584083"/>
<dbReference type="PROSITE" id="PS50975">
    <property type="entry name" value="ATP_GRASP"/>
    <property type="match status" value="1"/>
</dbReference>
<dbReference type="InterPro" id="IPR011761">
    <property type="entry name" value="ATP-grasp"/>
</dbReference>
<evidence type="ECO:0000256" key="2">
    <source>
        <dbReference type="ARBA" id="ARBA00006239"/>
    </source>
</evidence>
<evidence type="ECO:0000256" key="4">
    <source>
        <dbReference type="ARBA" id="ARBA00022605"/>
    </source>
</evidence>
<dbReference type="PANTHER" id="PTHR21621">
    <property type="entry name" value="RIBOSOMAL PROTEIN S6 MODIFICATION PROTEIN"/>
    <property type="match status" value="1"/>
</dbReference>
<evidence type="ECO:0000256" key="7">
    <source>
        <dbReference type="ARBA" id="ARBA00022840"/>
    </source>
</evidence>
<gene>
    <name evidence="12" type="ORF">NAS2_0266</name>
</gene>
<dbReference type="Gene3D" id="3.40.50.20">
    <property type="match status" value="1"/>
</dbReference>
<name>A0A4P2VAY9_9ARCH</name>
<comment type="similarity">
    <text evidence="2">Belongs to the RimK family. LysX subfamily.</text>
</comment>
<keyword evidence="7 10" id="KW-0067">ATP-binding</keyword>
<dbReference type="GO" id="GO:0046872">
    <property type="term" value="F:metal ion binding"/>
    <property type="evidence" value="ECO:0007669"/>
    <property type="project" value="UniProtKB-KW"/>
</dbReference>
<dbReference type="SUPFAM" id="SSF56059">
    <property type="entry name" value="Glutathione synthetase ATP-binding domain-like"/>
    <property type="match status" value="1"/>
</dbReference>
<evidence type="ECO:0000313" key="12">
    <source>
        <dbReference type="EMBL" id="BBE41659.1"/>
    </source>
</evidence>
<accession>A0A4P2VAY9</accession>
<dbReference type="RefSeq" id="WP_174447978.1">
    <property type="nucleotide sequence ID" value="NZ_AP018732.1"/>
</dbReference>
<dbReference type="GO" id="GO:0043774">
    <property type="term" value="F:coenzyme F420-2 alpha-glutamyl ligase activity"/>
    <property type="evidence" value="ECO:0007669"/>
    <property type="project" value="TreeGrafter"/>
</dbReference>
<comment type="cofactor">
    <cofactor evidence="1">
        <name>Mg(2+)</name>
        <dbReference type="ChEBI" id="CHEBI:18420"/>
    </cofactor>
</comment>
<keyword evidence="4" id="KW-0028">Amino-acid biosynthesis</keyword>
<evidence type="ECO:0000313" key="13">
    <source>
        <dbReference type="Proteomes" id="UP000509448"/>
    </source>
</evidence>
<dbReference type="FunFam" id="3.30.470.20:FF:000058">
    <property type="entry name" value="Alpha-aminoadipate--LysW ligase LysX protein"/>
    <property type="match status" value="1"/>
</dbReference>
<evidence type="ECO:0000256" key="10">
    <source>
        <dbReference type="PROSITE-ProRule" id="PRU00409"/>
    </source>
</evidence>
<dbReference type="InterPro" id="IPR013815">
    <property type="entry name" value="ATP_grasp_subdomain_1"/>
</dbReference>
<evidence type="ECO:0000256" key="1">
    <source>
        <dbReference type="ARBA" id="ARBA00001946"/>
    </source>
</evidence>
<keyword evidence="3 12" id="KW-0436">Ligase</keyword>
<protein>
    <submittedName>
        <fullName evidence="12">Alpha-aminoadipate--LysW ligase LysX</fullName>
    </submittedName>
</protein>
<dbReference type="FunFam" id="3.30.1490.20:FF:000025">
    <property type="entry name" value="Alpha-aminoadipate--LysW ligase LysX protein"/>
    <property type="match status" value="1"/>
</dbReference>
<dbReference type="InterPro" id="IPR004666">
    <property type="entry name" value="Rp_bS6_RimK/Lys_biosynth_LsyX"/>
</dbReference>
<keyword evidence="8" id="KW-0460">Magnesium</keyword>
<dbReference type="Gene3D" id="3.30.470.20">
    <property type="entry name" value="ATP-grasp fold, B domain"/>
    <property type="match status" value="1"/>
</dbReference>
<dbReference type="NCBIfam" id="TIGR00768">
    <property type="entry name" value="rimK_fam"/>
    <property type="match status" value="1"/>
</dbReference>
<dbReference type="NCBIfam" id="TIGR02144">
    <property type="entry name" value="LysX_arch"/>
    <property type="match status" value="1"/>
</dbReference>
<evidence type="ECO:0000256" key="9">
    <source>
        <dbReference type="ARBA" id="ARBA00029440"/>
    </source>
</evidence>
<dbReference type="Proteomes" id="UP000509448">
    <property type="component" value="Chromosome"/>
</dbReference>
<dbReference type="InterPro" id="IPR011870">
    <property type="entry name" value="LysX_arch"/>
</dbReference>
<evidence type="ECO:0000256" key="6">
    <source>
        <dbReference type="ARBA" id="ARBA00022741"/>
    </source>
</evidence>
<dbReference type="AlphaFoldDB" id="A0A4P2VAY9"/>
<dbReference type="PANTHER" id="PTHR21621:SF2">
    <property type="entry name" value="COENZYME GAMMA-F420-2:ALPHA-L-GLUTAMATE LIGASE"/>
    <property type="match status" value="1"/>
</dbReference>